<dbReference type="KEGG" id="eus:EUTSA_v10011970mg"/>
<evidence type="ECO:0000256" key="1">
    <source>
        <dbReference type="ARBA" id="ARBA00004123"/>
    </source>
</evidence>
<protein>
    <recommendedName>
        <fullName evidence="4">BRX domain-containing protein</fullName>
    </recommendedName>
</protein>
<dbReference type="eggNOG" id="ENOG502QTYG">
    <property type="taxonomic scope" value="Eukaryota"/>
</dbReference>
<name>V4KFS0_EUTSA</name>
<comment type="similarity">
    <text evidence="2">Belongs to the BRX family.</text>
</comment>
<reference evidence="5 6" key="1">
    <citation type="journal article" date="2013" name="Front. Plant Sci.">
        <title>The Reference Genome of the Halophytic Plant Eutrema salsugineum.</title>
        <authorList>
            <person name="Yang R."/>
            <person name="Jarvis D.E."/>
            <person name="Chen H."/>
            <person name="Beilstein M.A."/>
            <person name="Grimwood J."/>
            <person name="Jenkins J."/>
            <person name="Shu S."/>
            <person name="Prochnik S."/>
            <person name="Xin M."/>
            <person name="Ma C."/>
            <person name="Schmutz J."/>
            <person name="Wing R.A."/>
            <person name="Mitchell-Olds T."/>
            <person name="Schumaker K.S."/>
            <person name="Wang X."/>
        </authorList>
    </citation>
    <scope>NUCLEOTIDE SEQUENCE [LARGE SCALE GENOMIC DNA]</scope>
</reference>
<evidence type="ECO:0000313" key="6">
    <source>
        <dbReference type="Proteomes" id="UP000030689"/>
    </source>
</evidence>
<dbReference type="InterPro" id="IPR044532">
    <property type="entry name" value="BRX-like"/>
</dbReference>
<evidence type="ECO:0000256" key="2">
    <source>
        <dbReference type="ARBA" id="ARBA00009057"/>
    </source>
</evidence>
<keyword evidence="3" id="KW-0539">Nucleus</keyword>
<dbReference type="InterPro" id="IPR013591">
    <property type="entry name" value="Brevis_radix_dom"/>
</dbReference>
<proteinExistence type="inferred from homology"/>
<comment type="subcellular location">
    <subcellularLocation>
        <location evidence="1">Nucleus</location>
    </subcellularLocation>
</comment>
<sequence length="79" mass="9476">MLSKEWVAQVELGVLITFLSLPQGGNDLKRIRFSREMFNKWQAQRWWAENFEKVMKLYNVQQFNQESVPLQNLEYPKIG</sequence>
<dbReference type="PROSITE" id="PS51514">
    <property type="entry name" value="BRX"/>
    <property type="match status" value="1"/>
</dbReference>
<evidence type="ECO:0000259" key="4">
    <source>
        <dbReference type="PROSITE" id="PS51514"/>
    </source>
</evidence>
<evidence type="ECO:0000313" key="5">
    <source>
        <dbReference type="EMBL" id="ESQ29994.1"/>
    </source>
</evidence>
<evidence type="ECO:0000256" key="3">
    <source>
        <dbReference type="ARBA" id="ARBA00023242"/>
    </source>
</evidence>
<dbReference type="AlphaFoldDB" id="V4KFS0"/>
<dbReference type="Gramene" id="ESQ29994">
    <property type="protein sequence ID" value="ESQ29994"/>
    <property type="gene ID" value="EUTSA_v10011970mg"/>
</dbReference>
<keyword evidence="6" id="KW-1185">Reference proteome</keyword>
<dbReference type="Pfam" id="PF08381">
    <property type="entry name" value="BRX"/>
    <property type="match status" value="1"/>
</dbReference>
<organism evidence="5 6">
    <name type="scientific">Eutrema salsugineum</name>
    <name type="common">Saltwater cress</name>
    <name type="synonym">Sisymbrium salsugineum</name>
    <dbReference type="NCBI Taxonomy" id="72664"/>
    <lineage>
        <taxon>Eukaryota</taxon>
        <taxon>Viridiplantae</taxon>
        <taxon>Streptophyta</taxon>
        <taxon>Embryophyta</taxon>
        <taxon>Tracheophyta</taxon>
        <taxon>Spermatophyta</taxon>
        <taxon>Magnoliopsida</taxon>
        <taxon>eudicotyledons</taxon>
        <taxon>Gunneridae</taxon>
        <taxon>Pentapetalae</taxon>
        <taxon>rosids</taxon>
        <taxon>malvids</taxon>
        <taxon>Brassicales</taxon>
        <taxon>Brassicaceae</taxon>
        <taxon>Eutremeae</taxon>
        <taxon>Eutrema</taxon>
    </lineage>
</organism>
<dbReference type="PANTHER" id="PTHR46058">
    <property type="entry name" value="PROTEIN BREVIS RADIX-LIKE 1"/>
    <property type="match status" value="1"/>
</dbReference>
<dbReference type="STRING" id="72664.V4KFS0"/>
<dbReference type="OrthoDB" id="10250282at2759"/>
<accession>V4KFS0</accession>
<dbReference type="PANTHER" id="PTHR46058:SF2">
    <property type="entry name" value="PROTEIN BREVIS RADIX-LIKE 3"/>
    <property type="match status" value="1"/>
</dbReference>
<dbReference type="Proteomes" id="UP000030689">
    <property type="component" value="Unassembled WGS sequence"/>
</dbReference>
<gene>
    <name evidence="5" type="ORF">EUTSA_v10011970mg</name>
</gene>
<dbReference type="GO" id="GO:0005634">
    <property type="term" value="C:nucleus"/>
    <property type="evidence" value="ECO:0007669"/>
    <property type="project" value="UniProtKB-SubCell"/>
</dbReference>
<feature type="domain" description="BRX" evidence="4">
    <location>
        <begin position="4"/>
        <end position="59"/>
    </location>
</feature>
<dbReference type="EMBL" id="KI517809">
    <property type="protein sequence ID" value="ESQ29994.1"/>
    <property type="molecule type" value="Genomic_DNA"/>
</dbReference>